<protein>
    <submittedName>
        <fullName evidence="2">HD domain-containing protein</fullName>
    </submittedName>
</protein>
<organism evidence="2 3">
    <name type="scientific">Candidatus Blautia faecavium</name>
    <dbReference type="NCBI Taxonomy" id="2838487"/>
    <lineage>
        <taxon>Bacteria</taxon>
        <taxon>Bacillati</taxon>
        <taxon>Bacillota</taxon>
        <taxon>Clostridia</taxon>
        <taxon>Lachnospirales</taxon>
        <taxon>Lachnospiraceae</taxon>
        <taxon>Blautia</taxon>
    </lineage>
</organism>
<dbReference type="InterPro" id="IPR006674">
    <property type="entry name" value="HD_domain"/>
</dbReference>
<name>A0A9D2RXM7_9FIRM</name>
<dbReference type="CDD" id="cd00077">
    <property type="entry name" value="HDc"/>
    <property type="match status" value="1"/>
</dbReference>
<feature type="domain" description="HD" evidence="1">
    <location>
        <begin position="19"/>
        <end position="110"/>
    </location>
</feature>
<dbReference type="Proteomes" id="UP000823842">
    <property type="component" value="Unassembled WGS sequence"/>
</dbReference>
<dbReference type="Pfam" id="PF01966">
    <property type="entry name" value="HD"/>
    <property type="match status" value="1"/>
</dbReference>
<accession>A0A9D2RXM7</accession>
<proteinExistence type="predicted"/>
<evidence type="ECO:0000313" key="2">
    <source>
        <dbReference type="EMBL" id="HJB29699.1"/>
    </source>
</evidence>
<gene>
    <name evidence="2" type="ORF">IAA06_13045</name>
</gene>
<dbReference type="AlphaFoldDB" id="A0A9D2RXM7"/>
<reference evidence="2" key="1">
    <citation type="journal article" date="2021" name="PeerJ">
        <title>Extensive microbial diversity within the chicken gut microbiome revealed by metagenomics and culture.</title>
        <authorList>
            <person name="Gilroy R."/>
            <person name="Ravi A."/>
            <person name="Getino M."/>
            <person name="Pursley I."/>
            <person name="Horton D.L."/>
            <person name="Alikhan N.F."/>
            <person name="Baker D."/>
            <person name="Gharbi K."/>
            <person name="Hall N."/>
            <person name="Watson M."/>
            <person name="Adriaenssens E.M."/>
            <person name="Foster-Nyarko E."/>
            <person name="Jarju S."/>
            <person name="Secka A."/>
            <person name="Antonio M."/>
            <person name="Oren A."/>
            <person name="Chaudhuri R.R."/>
            <person name="La Ragione R."/>
            <person name="Hildebrand F."/>
            <person name="Pallen M.J."/>
        </authorList>
    </citation>
    <scope>NUCLEOTIDE SEQUENCE</scope>
    <source>
        <strain evidence="2">ChiSjej1B19-5720</strain>
    </source>
</reference>
<dbReference type="Gene3D" id="1.10.3210.10">
    <property type="entry name" value="Hypothetical protein af1432"/>
    <property type="match status" value="1"/>
</dbReference>
<evidence type="ECO:0000313" key="3">
    <source>
        <dbReference type="Proteomes" id="UP000823842"/>
    </source>
</evidence>
<dbReference type="EMBL" id="DWYZ01000245">
    <property type="protein sequence ID" value="HJB29699.1"/>
    <property type="molecule type" value="Genomic_DNA"/>
</dbReference>
<dbReference type="InterPro" id="IPR003607">
    <property type="entry name" value="HD/PDEase_dom"/>
</dbReference>
<evidence type="ECO:0000259" key="1">
    <source>
        <dbReference type="Pfam" id="PF01966"/>
    </source>
</evidence>
<sequence>MINKVIEKMIRHDQGDPRRIQHFLKVHSFAKYIGECEGLDKHTQLILETAALVHDIGIRPAEEKYGRCDGMLQEQEGPKPAEALLMEAGCPGEIIERVCYLVGHHHTYQNVDGMDYQILLEADFLVNLYEDSVSREGIKNALQRIFVTKTGKEICETMFLKER</sequence>
<dbReference type="SUPFAM" id="SSF109604">
    <property type="entry name" value="HD-domain/PDEase-like"/>
    <property type="match status" value="1"/>
</dbReference>
<comment type="caution">
    <text evidence="2">The sequence shown here is derived from an EMBL/GenBank/DDBJ whole genome shotgun (WGS) entry which is preliminary data.</text>
</comment>
<reference evidence="2" key="2">
    <citation type="submission" date="2021-04" db="EMBL/GenBank/DDBJ databases">
        <authorList>
            <person name="Gilroy R."/>
        </authorList>
    </citation>
    <scope>NUCLEOTIDE SEQUENCE</scope>
    <source>
        <strain evidence="2">ChiSjej1B19-5720</strain>
    </source>
</reference>